<keyword evidence="2" id="KW-0472">Membrane</keyword>
<reference evidence="3 4" key="1">
    <citation type="journal article" date="2013" name="Nature">
        <title>Anaerobic oxidation of methane coupled to nitrate reduction in a novel archaeal lineage.</title>
        <authorList>
            <person name="Haroon M.F."/>
            <person name="Hu S."/>
            <person name="Shi Y."/>
            <person name="Imelfort M."/>
            <person name="Keller J."/>
            <person name="Hugenholtz P."/>
            <person name="Yuan Z."/>
            <person name="Tyson G.W."/>
        </authorList>
    </citation>
    <scope>NUCLEOTIDE SEQUENCE [LARGE SCALE GENOMIC DNA]</scope>
    <source>
        <strain evidence="3 4">ANME-2d</strain>
    </source>
</reference>
<name>A0A062VDS9_9EURY</name>
<feature type="transmembrane region" description="Helical" evidence="2">
    <location>
        <begin position="9"/>
        <end position="28"/>
    </location>
</feature>
<organism evidence="3 4">
    <name type="scientific">Candidatus Methanoperedens nitratireducens</name>
    <dbReference type="NCBI Taxonomy" id="1392998"/>
    <lineage>
        <taxon>Archaea</taxon>
        <taxon>Methanobacteriati</taxon>
        <taxon>Methanobacteriota</taxon>
        <taxon>Stenosarchaea group</taxon>
        <taxon>Methanomicrobia</taxon>
        <taxon>Methanosarcinales</taxon>
        <taxon>ANME-2 cluster</taxon>
        <taxon>Candidatus Methanoperedentaceae</taxon>
        <taxon>Candidatus Methanoperedens</taxon>
    </lineage>
</organism>
<keyword evidence="2" id="KW-1133">Transmembrane helix</keyword>
<keyword evidence="2" id="KW-0812">Transmembrane</keyword>
<evidence type="ECO:0000256" key="2">
    <source>
        <dbReference type="SAM" id="Phobius"/>
    </source>
</evidence>
<comment type="caution">
    <text evidence="3">The sequence shown here is derived from an EMBL/GenBank/DDBJ whole genome shotgun (WGS) entry which is preliminary data.</text>
</comment>
<gene>
    <name evidence="3" type="ORF">ANME2D_00431</name>
</gene>
<dbReference type="OrthoDB" id="147756at2157"/>
<dbReference type="EMBL" id="JMIY01000001">
    <property type="protein sequence ID" value="KCZ73365.1"/>
    <property type="molecule type" value="Genomic_DNA"/>
</dbReference>
<proteinExistence type="predicted"/>
<dbReference type="InterPro" id="IPR036280">
    <property type="entry name" value="Multihaem_cyt_sf"/>
</dbReference>
<dbReference type="SUPFAM" id="SSF48695">
    <property type="entry name" value="Multiheme cytochromes"/>
    <property type="match status" value="1"/>
</dbReference>
<evidence type="ECO:0000313" key="3">
    <source>
        <dbReference type="EMBL" id="KCZ73365.1"/>
    </source>
</evidence>
<protein>
    <submittedName>
        <fullName evidence="3">Uncharacterized protein</fullName>
    </submittedName>
</protein>
<accession>A0A062VDS9</accession>
<dbReference type="RefSeq" id="WP_048088734.1">
    <property type="nucleotide sequence ID" value="NZ_JMIY01000001.1"/>
</dbReference>
<dbReference type="AlphaFoldDB" id="A0A062VDS9"/>
<keyword evidence="4" id="KW-1185">Reference proteome</keyword>
<feature type="region of interest" description="Disordered" evidence="1">
    <location>
        <begin position="33"/>
        <end position="66"/>
    </location>
</feature>
<sequence length="194" mass="20196">MNDKETKVPIYIAIIVALALVAAAGYYVTADSSTITPPPDTTKPTQAPTPKETQADSAPPSAAPTTAPVKADVIKCELCHTNPQDLKLHIDGGKLCINCHGSQVHNIHIGSGTVGLSCDLCHGFPPKIPTVQKGEGPGSYSVCEQCHAAPPDSLKPSDGNLVVVHLSRAKYCTNCHGTNVGDIHMAALSNASKK</sequence>
<dbReference type="Proteomes" id="UP000027153">
    <property type="component" value="Unassembled WGS sequence"/>
</dbReference>
<feature type="compositionally biased region" description="Low complexity" evidence="1">
    <location>
        <begin position="42"/>
        <end position="66"/>
    </location>
</feature>
<evidence type="ECO:0000313" key="4">
    <source>
        <dbReference type="Proteomes" id="UP000027153"/>
    </source>
</evidence>
<evidence type="ECO:0000256" key="1">
    <source>
        <dbReference type="SAM" id="MobiDB-lite"/>
    </source>
</evidence>